<dbReference type="GO" id="GO:0045666">
    <property type="term" value="P:positive regulation of neuron differentiation"/>
    <property type="evidence" value="ECO:0007669"/>
    <property type="project" value="InterPro"/>
</dbReference>
<keyword evidence="8" id="KW-1185">Reference proteome</keyword>
<evidence type="ECO:0000256" key="4">
    <source>
        <dbReference type="ARBA" id="ARBA00023163"/>
    </source>
</evidence>
<evidence type="ECO:0000313" key="7">
    <source>
        <dbReference type="Ensembl" id="ENSOMYP00000095810.1"/>
    </source>
</evidence>
<evidence type="ECO:0000256" key="2">
    <source>
        <dbReference type="ARBA" id="ARBA00022491"/>
    </source>
</evidence>
<dbReference type="Ensembl" id="ENSOMYT00000104108.2">
    <property type="protein sequence ID" value="ENSOMYP00000095810.1"/>
    <property type="gene ID" value="ENSOMYG00000043634.2"/>
</dbReference>
<reference evidence="7" key="3">
    <citation type="submission" date="2025-09" db="UniProtKB">
        <authorList>
            <consortium name="Ensembl"/>
        </authorList>
    </citation>
    <scope>IDENTIFICATION</scope>
</reference>
<dbReference type="InterPro" id="IPR018379">
    <property type="entry name" value="BEN_domain"/>
</dbReference>
<name>A0A8C7UDB5_ONCMY</name>
<evidence type="ECO:0000256" key="3">
    <source>
        <dbReference type="ARBA" id="ARBA00023015"/>
    </source>
</evidence>
<evidence type="ECO:0000256" key="1">
    <source>
        <dbReference type="ARBA" id="ARBA00004123"/>
    </source>
</evidence>
<dbReference type="InterPro" id="IPR037496">
    <property type="entry name" value="BEND6-like"/>
</dbReference>
<keyword evidence="5" id="KW-0539">Nucleus</keyword>
<keyword evidence="2" id="KW-0678">Repressor</keyword>
<evidence type="ECO:0000259" key="6">
    <source>
        <dbReference type="PROSITE" id="PS51457"/>
    </source>
</evidence>
<dbReference type="PANTHER" id="PTHR35346:SF1">
    <property type="entry name" value="BEN DOMAIN-CONTAINING PROTEIN 6"/>
    <property type="match status" value="1"/>
</dbReference>
<feature type="domain" description="BEN" evidence="6">
    <location>
        <begin position="114"/>
        <end position="209"/>
    </location>
</feature>
<dbReference type="Proteomes" id="UP000694395">
    <property type="component" value="Chromosome 16"/>
</dbReference>
<accession>A0A8C7UDB5</accession>
<dbReference type="Gene3D" id="1.10.10.2590">
    <property type="entry name" value="BEN domain"/>
    <property type="match status" value="1"/>
</dbReference>
<dbReference type="Pfam" id="PF10523">
    <property type="entry name" value="BEN"/>
    <property type="match status" value="1"/>
</dbReference>
<reference evidence="7" key="1">
    <citation type="submission" date="2020-07" db="EMBL/GenBank/DDBJ databases">
        <title>A long reads based de novo assembly of the rainbow trout Arlee double haploid line genome.</title>
        <authorList>
            <person name="Gao G."/>
            <person name="Palti Y."/>
        </authorList>
    </citation>
    <scope>NUCLEOTIDE SEQUENCE [LARGE SCALE GENOMIC DNA]</scope>
</reference>
<dbReference type="SMART" id="SM01025">
    <property type="entry name" value="BEN"/>
    <property type="match status" value="1"/>
</dbReference>
<dbReference type="GO" id="GO:0005634">
    <property type="term" value="C:nucleus"/>
    <property type="evidence" value="ECO:0007669"/>
    <property type="project" value="UniProtKB-SubCell"/>
</dbReference>
<protein>
    <submittedName>
        <fullName evidence="7">Si:ch211-194k22.8</fullName>
    </submittedName>
</protein>
<reference evidence="7" key="2">
    <citation type="submission" date="2025-08" db="UniProtKB">
        <authorList>
            <consortium name="Ensembl"/>
        </authorList>
    </citation>
    <scope>IDENTIFICATION</scope>
</reference>
<dbReference type="GeneTree" id="ENSGT00750000118756"/>
<dbReference type="GO" id="GO:0045746">
    <property type="term" value="P:negative regulation of Notch signaling pathway"/>
    <property type="evidence" value="ECO:0007669"/>
    <property type="project" value="InterPro"/>
</dbReference>
<dbReference type="PANTHER" id="PTHR35346">
    <property type="entry name" value="BEN DOMAIN-CONTAINING PROTEIN 6"/>
    <property type="match status" value="1"/>
</dbReference>
<dbReference type="PROSITE" id="PS51457">
    <property type="entry name" value="BEN"/>
    <property type="match status" value="1"/>
</dbReference>
<sequence length="230" mass="26131">MFRTFCVDDSTACGELSRNLKALIEKTQRWSNEDSKTSVQASRPSLTVGLVSGDAMTPDLLACPTGMIGQWEKQGALPQKLHRHHRDGLFTEVQINHYTDFWSCSRVLHIHILFCPQFITPELLERCNTGTTAQKLTNDLLRGLYERDCLASHSISGLVYHKRSQTKPALPTEEVQAILRTVQYFFPGKTDVEIKGYIRQKLQNEAKRLRKKPPLLGNMDSSFDLPCPRT</sequence>
<evidence type="ECO:0000256" key="5">
    <source>
        <dbReference type="ARBA" id="ARBA00023242"/>
    </source>
</evidence>
<comment type="subcellular location">
    <subcellularLocation>
        <location evidence="1">Nucleus</location>
    </subcellularLocation>
</comment>
<proteinExistence type="predicted"/>
<evidence type="ECO:0000313" key="8">
    <source>
        <dbReference type="Proteomes" id="UP000694395"/>
    </source>
</evidence>
<organism evidence="7 8">
    <name type="scientific">Oncorhynchus mykiss</name>
    <name type="common">Rainbow trout</name>
    <name type="synonym">Salmo gairdneri</name>
    <dbReference type="NCBI Taxonomy" id="8022"/>
    <lineage>
        <taxon>Eukaryota</taxon>
        <taxon>Metazoa</taxon>
        <taxon>Chordata</taxon>
        <taxon>Craniata</taxon>
        <taxon>Vertebrata</taxon>
        <taxon>Euteleostomi</taxon>
        <taxon>Actinopterygii</taxon>
        <taxon>Neopterygii</taxon>
        <taxon>Teleostei</taxon>
        <taxon>Protacanthopterygii</taxon>
        <taxon>Salmoniformes</taxon>
        <taxon>Salmonidae</taxon>
        <taxon>Salmoninae</taxon>
        <taxon>Oncorhynchus</taxon>
    </lineage>
</organism>
<dbReference type="GO" id="GO:0003677">
    <property type="term" value="F:DNA binding"/>
    <property type="evidence" value="ECO:0007669"/>
    <property type="project" value="InterPro"/>
</dbReference>
<keyword evidence="3" id="KW-0805">Transcription regulation</keyword>
<dbReference type="GO" id="GO:0003714">
    <property type="term" value="F:transcription corepressor activity"/>
    <property type="evidence" value="ECO:0007669"/>
    <property type="project" value="InterPro"/>
</dbReference>
<keyword evidence="4" id="KW-0804">Transcription</keyword>
<dbReference type="AlphaFoldDB" id="A0A8C7UDB5"/>